<feature type="domain" description="RCK N-terminal" evidence="2">
    <location>
        <begin position="358"/>
        <end position="479"/>
    </location>
</feature>
<dbReference type="Gene3D" id="3.30.70.1450">
    <property type="entry name" value="Regulator of K+ conductance, C-terminal domain"/>
    <property type="match status" value="1"/>
</dbReference>
<evidence type="ECO:0000313" key="4">
    <source>
        <dbReference type="EMBL" id="GGK29323.1"/>
    </source>
</evidence>
<dbReference type="EMBL" id="BMQC01000007">
    <property type="protein sequence ID" value="GGK29323.1"/>
    <property type="molecule type" value="Genomic_DNA"/>
</dbReference>
<dbReference type="PANTHER" id="PTHR43833">
    <property type="entry name" value="POTASSIUM CHANNEL PROTEIN 2-RELATED-RELATED"/>
    <property type="match status" value="1"/>
</dbReference>
<dbReference type="InterPro" id="IPR006037">
    <property type="entry name" value="RCK_C"/>
</dbReference>
<dbReference type="InterPro" id="IPR036291">
    <property type="entry name" value="NAD(P)-bd_dom_sf"/>
</dbReference>
<organism evidence="4 5">
    <name type="scientific">Pilimelia terevasa</name>
    <dbReference type="NCBI Taxonomy" id="53372"/>
    <lineage>
        <taxon>Bacteria</taxon>
        <taxon>Bacillati</taxon>
        <taxon>Actinomycetota</taxon>
        <taxon>Actinomycetes</taxon>
        <taxon>Micromonosporales</taxon>
        <taxon>Micromonosporaceae</taxon>
        <taxon>Pilimelia</taxon>
    </lineage>
</organism>
<dbReference type="Gene3D" id="3.40.50.720">
    <property type="entry name" value="NAD(P)-binding Rossmann-like Domain"/>
    <property type="match status" value="2"/>
</dbReference>
<feature type="transmembrane region" description="Helical" evidence="1">
    <location>
        <begin position="264"/>
        <end position="281"/>
    </location>
</feature>
<dbReference type="InterPro" id="IPR050721">
    <property type="entry name" value="Trk_Ktr_HKT_K-transport"/>
</dbReference>
<gene>
    <name evidence="4" type="ORF">GCM10010124_22630</name>
</gene>
<reference evidence="4" key="1">
    <citation type="journal article" date="2014" name="Int. J. Syst. Evol. Microbiol.">
        <title>Complete genome sequence of Corynebacterium casei LMG S-19264T (=DSM 44701T), isolated from a smear-ripened cheese.</title>
        <authorList>
            <consortium name="US DOE Joint Genome Institute (JGI-PGF)"/>
            <person name="Walter F."/>
            <person name="Albersmeier A."/>
            <person name="Kalinowski J."/>
            <person name="Ruckert C."/>
        </authorList>
    </citation>
    <scope>NUCLEOTIDE SEQUENCE</scope>
    <source>
        <strain evidence="4">JCM 3091</strain>
    </source>
</reference>
<dbReference type="GO" id="GO:0008324">
    <property type="term" value="F:monoatomic cation transmembrane transporter activity"/>
    <property type="evidence" value="ECO:0007669"/>
    <property type="project" value="InterPro"/>
</dbReference>
<dbReference type="Pfam" id="PF02080">
    <property type="entry name" value="TrkA_C"/>
    <property type="match status" value="1"/>
</dbReference>
<keyword evidence="5" id="KW-1185">Reference proteome</keyword>
<feature type="transmembrane region" description="Helical" evidence="1">
    <location>
        <begin position="320"/>
        <end position="344"/>
    </location>
</feature>
<evidence type="ECO:0000313" key="5">
    <source>
        <dbReference type="Proteomes" id="UP000662200"/>
    </source>
</evidence>
<dbReference type="SUPFAM" id="SSF81324">
    <property type="entry name" value="Voltage-gated potassium channels"/>
    <property type="match status" value="1"/>
</dbReference>
<dbReference type="RefSeq" id="WP_189114238.1">
    <property type="nucleotide sequence ID" value="NZ_BMQC01000007.1"/>
</dbReference>
<evidence type="ECO:0000259" key="3">
    <source>
        <dbReference type="PROSITE" id="PS51202"/>
    </source>
</evidence>
<dbReference type="GO" id="GO:0006813">
    <property type="term" value="P:potassium ion transport"/>
    <property type="evidence" value="ECO:0007669"/>
    <property type="project" value="InterPro"/>
</dbReference>
<protein>
    <submittedName>
        <fullName evidence="4">Potassium transporter TrkA</fullName>
    </submittedName>
</protein>
<keyword evidence="1" id="KW-0472">Membrane</keyword>
<reference evidence="4" key="2">
    <citation type="submission" date="2020-09" db="EMBL/GenBank/DDBJ databases">
        <authorList>
            <person name="Sun Q."/>
            <person name="Ohkuma M."/>
        </authorList>
    </citation>
    <scope>NUCLEOTIDE SEQUENCE</scope>
    <source>
        <strain evidence="4">JCM 3091</strain>
    </source>
</reference>
<dbReference type="PROSITE" id="PS51201">
    <property type="entry name" value="RCK_N"/>
    <property type="match status" value="1"/>
</dbReference>
<dbReference type="SUPFAM" id="SSF51735">
    <property type="entry name" value="NAD(P)-binding Rossmann-fold domains"/>
    <property type="match status" value="2"/>
</dbReference>
<sequence length="594" mass="62919">MSTDDVRDRGLRALADRVTAGLWGPPGVGPRLVVCGDTKLAHELIRELQRGDARVTAVVPRQKGPRSADVRGIRGIRVVAVDRLDAAALRLAGVAEAEALALTDSDDVANLHAAFCAREVNPRVRLAIRMFHSQLAAGTRKLLADCVVLSDASMAAPAFVAAALGAVVPEHFRLSGRTLTVARRVDVRPEDVVCGLAGPGPDGRTALLPADESRADLVLAEAGGGRPGGAEREVRRLARIGRWRRPFADAWWTARGVLRRGTTVALLTCVLAVAVASWVLARAQPGPHDFLPSLYLALLTTAGNAEIDPAATGATKAAQVVLALAGLAFVPLLTAAIVDTLVTVRLARESRRLRHPWQDHVVVVGLGHVGIRVIRQLHDLGVELVAVEKDPTAHGVEVARQLGIPVIIGDASQEEVQRSGRVAESRALVVLSTDDVANLETALVARAARADLRVVLRLYDGDFATRVQRTFQIGISRSVSMVSAPMFAAKLLEREVFATIPVERHVLQVASVTVEPGAALAGAGVAAAARPGAVRVLAVARGTERWWNPDPGLRLQVGDRVVAVCRRAGLAELAGRAQAPPPLPELHVERRGGA</sequence>
<name>A0A8J3BRY5_9ACTN</name>
<dbReference type="AlphaFoldDB" id="A0A8J3BRY5"/>
<accession>A0A8J3BRY5</accession>
<keyword evidence="1" id="KW-0812">Transmembrane</keyword>
<keyword evidence="1" id="KW-1133">Transmembrane helix</keyword>
<evidence type="ECO:0000259" key="2">
    <source>
        <dbReference type="PROSITE" id="PS51201"/>
    </source>
</evidence>
<evidence type="ECO:0000256" key="1">
    <source>
        <dbReference type="SAM" id="Phobius"/>
    </source>
</evidence>
<dbReference type="PROSITE" id="PS51202">
    <property type="entry name" value="RCK_C"/>
    <property type="match status" value="1"/>
</dbReference>
<dbReference type="Pfam" id="PF02254">
    <property type="entry name" value="TrkA_N"/>
    <property type="match status" value="2"/>
</dbReference>
<dbReference type="SUPFAM" id="SSF116726">
    <property type="entry name" value="TrkA C-terminal domain-like"/>
    <property type="match status" value="1"/>
</dbReference>
<dbReference type="InterPro" id="IPR036721">
    <property type="entry name" value="RCK_C_sf"/>
</dbReference>
<feature type="domain" description="RCK C-terminal" evidence="3">
    <location>
        <begin position="497"/>
        <end position="579"/>
    </location>
</feature>
<proteinExistence type="predicted"/>
<dbReference type="InterPro" id="IPR003148">
    <property type="entry name" value="RCK_N"/>
</dbReference>
<comment type="caution">
    <text evidence="4">The sequence shown here is derived from an EMBL/GenBank/DDBJ whole genome shotgun (WGS) entry which is preliminary data.</text>
</comment>
<dbReference type="PANTHER" id="PTHR43833:SF11">
    <property type="entry name" value="VOLTAGE-GATED POTASSIUM CHANNEL KCH"/>
    <property type="match status" value="1"/>
</dbReference>
<dbReference type="Proteomes" id="UP000662200">
    <property type="component" value="Unassembled WGS sequence"/>
</dbReference>